<dbReference type="EMBL" id="AZEH01000019">
    <property type="protein sequence ID" value="KRL05982.1"/>
    <property type="molecule type" value="Genomic_DNA"/>
</dbReference>
<dbReference type="InterPro" id="IPR038226">
    <property type="entry name" value="LMG18311-like_sf"/>
</dbReference>
<accession>A0A0R1MD03</accession>
<comment type="caution">
    <text evidence="1">The sequence shown here is derived from an EMBL/GenBank/DDBJ whole genome shotgun (WGS) entry which is preliminary data.</text>
</comment>
<reference evidence="1 2" key="1">
    <citation type="journal article" date="2015" name="Genome Announc.">
        <title>Expanding the biotechnology potential of lactobacilli through comparative genomics of 213 strains and associated genera.</title>
        <authorList>
            <person name="Sun Z."/>
            <person name="Harris H.M."/>
            <person name="McCann A."/>
            <person name="Guo C."/>
            <person name="Argimon S."/>
            <person name="Zhang W."/>
            <person name="Yang X."/>
            <person name="Jeffery I.B."/>
            <person name="Cooney J.C."/>
            <person name="Kagawa T.F."/>
            <person name="Liu W."/>
            <person name="Song Y."/>
            <person name="Salvetti E."/>
            <person name="Wrobel A."/>
            <person name="Rasinkangas P."/>
            <person name="Parkhill J."/>
            <person name="Rea M.C."/>
            <person name="O'Sullivan O."/>
            <person name="Ritari J."/>
            <person name="Douillard F.P."/>
            <person name="Paul Ross R."/>
            <person name="Yang R."/>
            <person name="Briner A.E."/>
            <person name="Felis G.E."/>
            <person name="de Vos W.M."/>
            <person name="Barrangou R."/>
            <person name="Klaenhammer T.R."/>
            <person name="Caufield P.W."/>
            <person name="Cui Y."/>
            <person name="Zhang H."/>
            <person name="O'Toole P.W."/>
        </authorList>
    </citation>
    <scope>NUCLEOTIDE SEQUENCE [LARGE SCALE GENOMIC DNA]</scope>
    <source>
        <strain evidence="1 2">DSM 19972</strain>
    </source>
</reference>
<organism evidence="1 2">
    <name type="scientific">Liquorilactobacillus oeni DSM 19972</name>
    <dbReference type="NCBI Taxonomy" id="1423777"/>
    <lineage>
        <taxon>Bacteria</taxon>
        <taxon>Bacillati</taxon>
        <taxon>Bacillota</taxon>
        <taxon>Bacilli</taxon>
        <taxon>Lactobacillales</taxon>
        <taxon>Lactobacillaceae</taxon>
        <taxon>Liquorilactobacillus</taxon>
    </lineage>
</organism>
<keyword evidence="2" id="KW-1185">Reference proteome</keyword>
<gene>
    <name evidence="1" type="ORF">FD46_GL000314</name>
</gene>
<dbReference type="AlphaFoldDB" id="A0A0R1MD03"/>
<evidence type="ECO:0000313" key="2">
    <source>
        <dbReference type="Proteomes" id="UP000051686"/>
    </source>
</evidence>
<evidence type="ECO:0000313" key="1">
    <source>
        <dbReference type="EMBL" id="KRL05982.1"/>
    </source>
</evidence>
<dbReference type="PATRIC" id="fig|1423777.3.peg.333"/>
<name>A0A0R1MD03_9LACO</name>
<dbReference type="Gene3D" id="3.40.1720.10">
    <property type="entry name" value="Streptococcus thermophilus LMG 18311 protein like"/>
    <property type="match status" value="1"/>
</dbReference>
<sequence length="55" mass="6348">MVFKKKANNEEIVLSNKTREVTNEEVDLVLKKLTNATRTSSEITRTKNTVDIQLR</sequence>
<dbReference type="Pfam" id="PF08860">
    <property type="entry name" value="DUF1827"/>
    <property type="match status" value="1"/>
</dbReference>
<dbReference type="Proteomes" id="UP000051686">
    <property type="component" value="Unassembled WGS sequence"/>
</dbReference>
<protein>
    <submittedName>
        <fullName evidence="1">Uncharacterized protein</fullName>
    </submittedName>
</protein>
<proteinExistence type="predicted"/>
<dbReference type="InterPro" id="IPR014959">
    <property type="entry name" value="DUF1827"/>
</dbReference>